<dbReference type="Proteomes" id="UP000717515">
    <property type="component" value="Unassembled WGS sequence"/>
</dbReference>
<dbReference type="AlphaFoldDB" id="A0A9P8AC72"/>
<gene>
    <name evidence="1" type="ORF">KVV02_005498</name>
</gene>
<dbReference type="EMBL" id="JAIFTL010000013">
    <property type="protein sequence ID" value="KAG9326836.1"/>
    <property type="molecule type" value="Genomic_DNA"/>
</dbReference>
<reference evidence="1" key="1">
    <citation type="submission" date="2021-07" db="EMBL/GenBank/DDBJ databases">
        <title>Draft genome of Mortierella alpina, strain LL118, isolated from an aspen leaf litter sample.</title>
        <authorList>
            <person name="Yang S."/>
            <person name="Vinatzer B.A."/>
        </authorList>
    </citation>
    <scope>NUCLEOTIDE SEQUENCE</scope>
    <source>
        <strain evidence="1">LL118</strain>
    </source>
</reference>
<organism evidence="1 2">
    <name type="scientific">Mortierella alpina</name>
    <name type="common">Oleaginous fungus</name>
    <name type="synonym">Mortierella renispora</name>
    <dbReference type="NCBI Taxonomy" id="64518"/>
    <lineage>
        <taxon>Eukaryota</taxon>
        <taxon>Fungi</taxon>
        <taxon>Fungi incertae sedis</taxon>
        <taxon>Mucoromycota</taxon>
        <taxon>Mortierellomycotina</taxon>
        <taxon>Mortierellomycetes</taxon>
        <taxon>Mortierellales</taxon>
        <taxon>Mortierellaceae</taxon>
        <taxon>Mortierella</taxon>
    </lineage>
</organism>
<proteinExistence type="predicted"/>
<sequence>MGLDRQKAEILRRQLQAAVFLLNDIQPRAYYATAIYITHLLGNTPPNSPTRTALLNQVIDDAGFMNNLGRMLYHGGASGKGGYAAMATSTGPVADSAKEAYSLFSEMTKLPPLKQDVPDLPITAMSDMAMVSVQAALRSHYRNCADAHTLTALASTYSCNSDSSQKHQPRESM</sequence>
<name>A0A9P8AC72_MORAP</name>
<evidence type="ECO:0000313" key="2">
    <source>
        <dbReference type="Proteomes" id="UP000717515"/>
    </source>
</evidence>
<protein>
    <submittedName>
        <fullName evidence="1">Uncharacterized protein</fullName>
    </submittedName>
</protein>
<accession>A0A9P8AC72</accession>
<comment type="caution">
    <text evidence="1">The sequence shown here is derived from an EMBL/GenBank/DDBJ whole genome shotgun (WGS) entry which is preliminary data.</text>
</comment>
<evidence type="ECO:0000313" key="1">
    <source>
        <dbReference type="EMBL" id="KAG9326836.1"/>
    </source>
</evidence>